<evidence type="ECO:0000256" key="1">
    <source>
        <dbReference type="SAM" id="MobiDB-lite"/>
    </source>
</evidence>
<accession>A0ABV4EJ64</accession>
<dbReference type="Proteomes" id="UP001565435">
    <property type="component" value="Unassembled WGS sequence"/>
</dbReference>
<name>A0ABV4EJ64_BREEP</name>
<evidence type="ECO:0000313" key="2">
    <source>
        <dbReference type="EMBL" id="MEY9258542.1"/>
    </source>
</evidence>
<reference evidence="2 3" key="1">
    <citation type="submission" date="2024-07" db="EMBL/GenBank/DDBJ databases">
        <title>Mealworm larvae gut microbial communities from Newark, Delaware, USA.</title>
        <authorList>
            <person name="Blenner M."/>
        </authorList>
    </citation>
    <scope>NUCLEOTIDE SEQUENCE [LARGE SCALE GENOMIC DNA]</scope>
    <source>
        <strain evidence="2 3">UD i117</strain>
    </source>
</reference>
<gene>
    <name evidence="2" type="ORF">ABH903_001563</name>
</gene>
<keyword evidence="3" id="KW-1185">Reference proteome</keyword>
<sequence length="70" mass="7047">MKRGRPVAEGFVGETADDGVADDPVSATPSAPVIGSVGLAFQDGFVPGDVLANASEVEGVESAECREVRG</sequence>
<feature type="region of interest" description="Disordered" evidence="1">
    <location>
        <begin position="1"/>
        <end position="24"/>
    </location>
</feature>
<organism evidence="2 3">
    <name type="scientific">Brevibacterium epidermidis</name>
    <dbReference type="NCBI Taxonomy" id="1698"/>
    <lineage>
        <taxon>Bacteria</taxon>
        <taxon>Bacillati</taxon>
        <taxon>Actinomycetota</taxon>
        <taxon>Actinomycetes</taxon>
        <taxon>Micrococcales</taxon>
        <taxon>Brevibacteriaceae</taxon>
        <taxon>Brevibacterium</taxon>
    </lineage>
</organism>
<protein>
    <submittedName>
        <fullName evidence="2">Uncharacterized protein</fullName>
    </submittedName>
</protein>
<proteinExistence type="predicted"/>
<evidence type="ECO:0000313" key="3">
    <source>
        <dbReference type="Proteomes" id="UP001565435"/>
    </source>
</evidence>
<comment type="caution">
    <text evidence="2">The sequence shown here is derived from an EMBL/GenBank/DDBJ whole genome shotgun (WGS) entry which is preliminary data.</text>
</comment>
<dbReference type="EMBL" id="JBGBYS010000007">
    <property type="protein sequence ID" value="MEY9258542.1"/>
    <property type="molecule type" value="Genomic_DNA"/>
</dbReference>